<evidence type="ECO:0000313" key="2">
    <source>
        <dbReference type="Proteomes" id="UP001213000"/>
    </source>
</evidence>
<keyword evidence="2" id="KW-1185">Reference proteome</keyword>
<dbReference type="AlphaFoldDB" id="A0AAD5VNV9"/>
<dbReference type="EMBL" id="JANIEX010001124">
    <property type="protein sequence ID" value="KAJ3560702.1"/>
    <property type="molecule type" value="Genomic_DNA"/>
</dbReference>
<name>A0AAD5VNV9_9AGAR</name>
<proteinExistence type="predicted"/>
<reference evidence="1" key="1">
    <citation type="submission" date="2022-07" db="EMBL/GenBank/DDBJ databases">
        <title>Genome Sequence of Leucocoprinus birnbaumii.</title>
        <authorList>
            <person name="Buettner E."/>
        </authorList>
    </citation>
    <scope>NUCLEOTIDE SEQUENCE</scope>
    <source>
        <strain evidence="1">VT141</strain>
    </source>
</reference>
<gene>
    <name evidence="1" type="ORF">NP233_g10664</name>
</gene>
<accession>A0AAD5VNV9</accession>
<protein>
    <submittedName>
        <fullName evidence="1">Uncharacterized protein</fullName>
    </submittedName>
</protein>
<comment type="caution">
    <text evidence="1">The sequence shown here is derived from an EMBL/GenBank/DDBJ whole genome shotgun (WGS) entry which is preliminary data.</text>
</comment>
<dbReference type="Proteomes" id="UP001213000">
    <property type="component" value="Unassembled WGS sequence"/>
</dbReference>
<evidence type="ECO:0000313" key="1">
    <source>
        <dbReference type="EMBL" id="KAJ3560702.1"/>
    </source>
</evidence>
<organism evidence="1 2">
    <name type="scientific">Leucocoprinus birnbaumii</name>
    <dbReference type="NCBI Taxonomy" id="56174"/>
    <lineage>
        <taxon>Eukaryota</taxon>
        <taxon>Fungi</taxon>
        <taxon>Dikarya</taxon>
        <taxon>Basidiomycota</taxon>
        <taxon>Agaricomycotina</taxon>
        <taxon>Agaricomycetes</taxon>
        <taxon>Agaricomycetidae</taxon>
        <taxon>Agaricales</taxon>
        <taxon>Agaricineae</taxon>
        <taxon>Agaricaceae</taxon>
        <taxon>Leucocoprinus</taxon>
    </lineage>
</organism>
<sequence length="79" mass="9124">MGSLHVACRYPQLEVCRQLLKPKSSTKWDEAFEELPLKVKLRICVVMNKRGRIIRFTVTPYTTSFDPAAYTHVPLDLES</sequence>